<dbReference type="InterPro" id="IPR001387">
    <property type="entry name" value="Cro/C1-type_HTH"/>
</dbReference>
<keyword evidence="1" id="KW-0805">Transcription regulation</keyword>
<evidence type="ECO:0000256" key="1">
    <source>
        <dbReference type="ARBA" id="ARBA00023015"/>
    </source>
</evidence>
<evidence type="ECO:0000313" key="5">
    <source>
        <dbReference type="EMBL" id="MBB6579625.1"/>
    </source>
</evidence>
<dbReference type="Gene3D" id="1.10.260.40">
    <property type="entry name" value="lambda repressor-like DNA-binding domains"/>
    <property type="match status" value="1"/>
</dbReference>
<gene>
    <name evidence="5" type="ORF">HNP33_003739</name>
</gene>
<protein>
    <submittedName>
        <fullName evidence="5">Phage repressor protein C with HTH and peptisase S24 domain</fullName>
    </submittedName>
</protein>
<dbReference type="Pfam" id="PF00717">
    <property type="entry name" value="Peptidase_S24"/>
    <property type="match status" value="1"/>
</dbReference>
<evidence type="ECO:0000259" key="4">
    <source>
        <dbReference type="PROSITE" id="PS50943"/>
    </source>
</evidence>
<name>A0ABR6RKC1_9BURK</name>
<dbReference type="SUPFAM" id="SSF47413">
    <property type="entry name" value="lambda repressor-like DNA-binding domains"/>
    <property type="match status" value="1"/>
</dbReference>
<evidence type="ECO:0000313" key="6">
    <source>
        <dbReference type="Proteomes" id="UP000562492"/>
    </source>
</evidence>
<accession>A0ABR6RKC1</accession>
<keyword evidence="6" id="KW-1185">Reference proteome</keyword>
<dbReference type="Proteomes" id="UP000562492">
    <property type="component" value="Unassembled WGS sequence"/>
</dbReference>
<dbReference type="SUPFAM" id="SSF51306">
    <property type="entry name" value="LexA/Signal peptidase"/>
    <property type="match status" value="1"/>
</dbReference>
<keyword evidence="3" id="KW-0804">Transcription</keyword>
<dbReference type="PANTHER" id="PTHR40661">
    <property type="match status" value="1"/>
</dbReference>
<dbReference type="CDD" id="cd00093">
    <property type="entry name" value="HTH_XRE"/>
    <property type="match status" value="1"/>
</dbReference>
<dbReference type="InterPro" id="IPR039418">
    <property type="entry name" value="LexA-like"/>
</dbReference>
<organism evidence="5 6">
    <name type="scientific">Comamonas odontotermitis</name>
    <dbReference type="NCBI Taxonomy" id="379895"/>
    <lineage>
        <taxon>Bacteria</taxon>
        <taxon>Pseudomonadati</taxon>
        <taxon>Pseudomonadota</taxon>
        <taxon>Betaproteobacteria</taxon>
        <taxon>Burkholderiales</taxon>
        <taxon>Comamonadaceae</taxon>
        <taxon>Comamonas</taxon>
    </lineage>
</organism>
<dbReference type="PANTHER" id="PTHR40661:SF3">
    <property type="entry name" value="FELS-1 PROPHAGE TRANSCRIPTIONAL REGULATOR"/>
    <property type="match status" value="1"/>
</dbReference>
<dbReference type="CDD" id="cd06529">
    <property type="entry name" value="S24_LexA-like"/>
    <property type="match status" value="1"/>
</dbReference>
<dbReference type="EMBL" id="JACHKZ010000033">
    <property type="protein sequence ID" value="MBB6579625.1"/>
    <property type="molecule type" value="Genomic_DNA"/>
</dbReference>
<comment type="caution">
    <text evidence="5">The sequence shown here is derived from an EMBL/GenBank/DDBJ whole genome shotgun (WGS) entry which is preliminary data.</text>
</comment>
<dbReference type="PROSITE" id="PS50943">
    <property type="entry name" value="HTH_CROC1"/>
    <property type="match status" value="1"/>
</dbReference>
<proteinExistence type="predicted"/>
<dbReference type="InterPro" id="IPR036286">
    <property type="entry name" value="LexA/Signal_pep-like_sf"/>
</dbReference>
<feature type="domain" description="HTH cro/C1-type" evidence="4">
    <location>
        <begin position="7"/>
        <end position="62"/>
    </location>
</feature>
<keyword evidence="2" id="KW-0238">DNA-binding</keyword>
<dbReference type="Gene3D" id="2.10.109.10">
    <property type="entry name" value="Umud Fragment, subunit A"/>
    <property type="match status" value="1"/>
</dbReference>
<sequence>MTLADRLLAAMAHANLTQAELARRCGVKPPSVSGWLSGKSKFLRGENLLSAARALGVNQQWLATGQGSMLSPEASSGVNAISVPSLSPAPLPGEAVIHIPLLANSASMGPGTDIEHDDVIMGALPISPEWLDKRIRPTSFDALRFIHAYGDSMSPTFEDGDILLVDTGRRDPSMADGVYVLGTSKRLFIKRVSERFDGTRVVSSDNKNVPLVQELNGDNEIDVLGRVVWVWNGRKL</sequence>
<reference evidence="5 6" key="1">
    <citation type="submission" date="2020-08" db="EMBL/GenBank/DDBJ databases">
        <title>Functional genomics of gut bacteria from endangered species of beetles.</title>
        <authorList>
            <person name="Carlos-Shanley C."/>
        </authorList>
    </citation>
    <scope>NUCLEOTIDE SEQUENCE [LARGE SCALE GENOMIC DNA]</scope>
    <source>
        <strain evidence="5 6">S00124</strain>
    </source>
</reference>
<dbReference type="InterPro" id="IPR010982">
    <property type="entry name" value="Lambda_DNA-bd_dom_sf"/>
</dbReference>
<evidence type="ECO:0000256" key="3">
    <source>
        <dbReference type="ARBA" id="ARBA00023163"/>
    </source>
</evidence>
<dbReference type="RefSeq" id="WP_267906729.1">
    <property type="nucleotide sequence ID" value="NZ_JACHKZ010000033.1"/>
</dbReference>
<dbReference type="SMART" id="SM00530">
    <property type="entry name" value="HTH_XRE"/>
    <property type="match status" value="1"/>
</dbReference>
<dbReference type="InterPro" id="IPR015927">
    <property type="entry name" value="Peptidase_S24_S26A/B/C"/>
</dbReference>
<evidence type="ECO:0000256" key="2">
    <source>
        <dbReference type="ARBA" id="ARBA00023125"/>
    </source>
</evidence>
<dbReference type="Pfam" id="PF01381">
    <property type="entry name" value="HTH_3"/>
    <property type="match status" value="1"/>
</dbReference>